<evidence type="ECO:0000256" key="4">
    <source>
        <dbReference type="ARBA" id="ARBA00022827"/>
    </source>
</evidence>
<comment type="similarity">
    <text evidence="2">Belongs to the DAMOX/DASOX family.</text>
</comment>
<dbReference type="SUPFAM" id="SSF51905">
    <property type="entry name" value="FAD/NAD(P)-binding domain"/>
    <property type="match status" value="1"/>
</dbReference>
<evidence type="ECO:0000256" key="6">
    <source>
        <dbReference type="ARBA" id="ARBA00039101"/>
    </source>
</evidence>
<dbReference type="InterPro" id="IPR023209">
    <property type="entry name" value="DAO"/>
</dbReference>
<comment type="cofactor">
    <cofactor evidence="1">
        <name>FAD</name>
        <dbReference type="ChEBI" id="CHEBI:57692"/>
    </cofactor>
</comment>
<dbReference type="InterPro" id="IPR006076">
    <property type="entry name" value="FAD-dep_OxRdtase"/>
</dbReference>
<dbReference type="Gene3D" id="3.30.9.10">
    <property type="entry name" value="D-Amino Acid Oxidase, subunit A, domain 2"/>
    <property type="match status" value="1"/>
</dbReference>
<keyword evidence="5" id="KW-0560">Oxidoreductase</keyword>
<comment type="caution">
    <text evidence="10">The sequence shown here is derived from an EMBL/GenBank/DDBJ whole genome shotgun (WGS) entry which is preliminary data.</text>
</comment>
<evidence type="ECO:0000259" key="9">
    <source>
        <dbReference type="Pfam" id="PF01266"/>
    </source>
</evidence>
<dbReference type="EMBL" id="JNCF01000009">
    <property type="protein sequence ID" value="KGP63842.1"/>
    <property type="molecule type" value="Genomic_DNA"/>
</dbReference>
<dbReference type="Pfam" id="PF01266">
    <property type="entry name" value="DAO"/>
    <property type="match status" value="1"/>
</dbReference>
<evidence type="ECO:0000256" key="7">
    <source>
        <dbReference type="ARBA" id="ARBA00039751"/>
    </source>
</evidence>
<organism evidence="10 11">
    <name type="scientific">Legionella norrlandica</name>
    <dbReference type="NCBI Taxonomy" id="1498499"/>
    <lineage>
        <taxon>Bacteria</taxon>
        <taxon>Pseudomonadati</taxon>
        <taxon>Pseudomonadota</taxon>
        <taxon>Gammaproteobacteria</taxon>
        <taxon>Legionellales</taxon>
        <taxon>Legionellaceae</taxon>
        <taxon>Legionella</taxon>
    </lineage>
</organism>
<comment type="catalytic activity">
    <reaction evidence="8">
        <text>a D-alpha-amino acid + O2 + H2O = a 2-oxocarboxylate + H2O2 + NH4(+)</text>
        <dbReference type="Rhea" id="RHEA:21816"/>
        <dbReference type="ChEBI" id="CHEBI:15377"/>
        <dbReference type="ChEBI" id="CHEBI:15379"/>
        <dbReference type="ChEBI" id="CHEBI:16240"/>
        <dbReference type="ChEBI" id="CHEBI:28938"/>
        <dbReference type="ChEBI" id="CHEBI:35179"/>
        <dbReference type="ChEBI" id="CHEBI:59871"/>
        <dbReference type="EC" id="1.4.3.3"/>
    </reaction>
    <physiologicalReaction direction="left-to-right" evidence="8">
        <dbReference type="Rhea" id="RHEA:21817"/>
    </physiologicalReaction>
</comment>
<evidence type="ECO:0000256" key="8">
    <source>
        <dbReference type="ARBA" id="ARBA00049547"/>
    </source>
</evidence>
<dbReference type="GO" id="GO:0046416">
    <property type="term" value="P:D-amino acid metabolic process"/>
    <property type="evidence" value="ECO:0007669"/>
    <property type="project" value="InterPro"/>
</dbReference>
<evidence type="ECO:0000256" key="5">
    <source>
        <dbReference type="ARBA" id="ARBA00023002"/>
    </source>
</evidence>
<keyword evidence="11" id="KW-1185">Reference proteome</keyword>
<dbReference type="PANTHER" id="PTHR11530:SF11">
    <property type="entry name" value="D-ASPARTATE OXIDASE"/>
    <property type="match status" value="1"/>
</dbReference>
<evidence type="ECO:0000256" key="1">
    <source>
        <dbReference type="ARBA" id="ARBA00001974"/>
    </source>
</evidence>
<feature type="domain" description="FAD dependent oxidoreductase" evidence="9">
    <location>
        <begin position="3"/>
        <end position="334"/>
    </location>
</feature>
<accession>A0A0A2SSY5</accession>
<dbReference type="AlphaFoldDB" id="A0A0A2SSY5"/>
<keyword evidence="4" id="KW-0274">FAD</keyword>
<dbReference type="OrthoDB" id="9790035at2"/>
<sequence length="356" mass="40176">MDAGIVGGGIMGRLLALALHNAGWRISLFDHHTEYMNCSTAAAGLLSPFSELDRAELVISRLGQEAIKNYWPCIINQLPEKIYFKKMGTIIVNHPSDNAEWVHFSRRIINQLGQDCSFFQKLSPKDLIELEPHLTKFETAYYFPNEAQIDCQSLMINLAKHLNSIGVHSITSTPVLTLKPHLICTSEEQYHFDVVFDCRGLGARSVFSDLRALRGELIWLHAPGIQLQRPIRLLHPRYNLYLVPRPGNIYLIGASEIEAEDFSPISVRTTLELLTAVYYLHGGFDEARILKTVTHCRPTLANHLPCIKFSNGFIAVNGLYRHGYLIAPTLAEEILQGVTSNFANLNYPELWENYCG</sequence>
<evidence type="ECO:0000313" key="10">
    <source>
        <dbReference type="EMBL" id="KGP63842.1"/>
    </source>
</evidence>
<dbReference type="RefSeq" id="WP_081964855.1">
    <property type="nucleotide sequence ID" value="NZ_JNCF01000009.1"/>
</dbReference>
<dbReference type="Gene3D" id="3.50.50.60">
    <property type="entry name" value="FAD/NAD(P)-binding domain"/>
    <property type="match status" value="1"/>
</dbReference>
<dbReference type="GO" id="GO:0071949">
    <property type="term" value="F:FAD binding"/>
    <property type="evidence" value="ECO:0007669"/>
    <property type="project" value="InterPro"/>
</dbReference>
<protein>
    <recommendedName>
        <fullName evidence="7">D-amino-acid oxidase</fullName>
        <ecNumber evidence="6">1.4.3.3</ecNumber>
    </recommendedName>
</protein>
<evidence type="ECO:0000313" key="11">
    <source>
        <dbReference type="Proteomes" id="UP000054422"/>
    </source>
</evidence>
<dbReference type="InterPro" id="IPR036188">
    <property type="entry name" value="FAD/NAD-bd_sf"/>
</dbReference>
<dbReference type="GO" id="GO:0003884">
    <property type="term" value="F:D-amino-acid oxidase activity"/>
    <property type="evidence" value="ECO:0007669"/>
    <property type="project" value="UniProtKB-EC"/>
</dbReference>
<dbReference type="EC" id="1.4.3.3" evidence="6"/>
<gene>
    <name evidence="10" type="ORF">EP47_12505</name>
</gene>
<reference evidence="10 11" key="1">
    <citation type="submission" date="2014-05" db="EMBL/GenBank/DDBJ databases">
        <authorList>
            <person name="Rizzardi K."/>
            <person name="Winiecka-Krusnell J."/>
            <person name="Ramliden M."/>
            <person name="Alm E."/>
            <person name="Andersson S."/>
            <person name="Byfors S."/>
        </authorList>
    </citation>
    <scope>NUCLEOTIDE SEQUENCE [LARGE SCALE GENOMIC DNA]</scope>
    <source>
        <strain evidence="10 11">LEGN</strain>
    </source>
</reference>
<evidence type="ECO:0000256" key="3">
    <source>
        <dbReference type="ARBA" id="ARBA00022630"/>
    </source>
</evidence>
<dbReference type="STRING" id="1498499.EP47_12505"/>
<dbReference type="Proteomes" id="UP000054422">
    <property type="component" value="Unassembled WGS sequence"/>
</dbReference>
<keyword evidence="3" id="KW-0285">Flavoprotein</keyword>
<name>A0A0A2SSY5_9GAMM</name>
<proteinExistence type="inferred from homology"/>
<evidence type="ECO:0000256" key="2">
    <source>
        <dbReference type="ARBA" id="ARBA00006730"/>
    </source>
</evidence>
<dbReference type="PANTHER" id="PTHR11530">
    <property type="entry name" value="D-AMINO ACID OXIDASE"/>
    <property type="match status" value="1"/>
</dbReference>